<dbReference type="InterPro" id="IPR036097">
    <property type="entry name" value="HisK_dim/P_sf"/>
</dbReference>
<dbReference type="SMART" id="SM00388">
    <property type="entry name" value="HisKA"/>
    <property type="match status" value="1"/>
</dbReference>
<dbReference type="Gene3D" id="3.40.50.2300">
    <property type="match status" value="1"/>
</dbReference>
<keyword evidence="13" id="KW-1185">Reference proteome</keyword>
<dbReference type="CDD" id="cd16922">
    <property type="entry name" value="HATPase_EvgS-ArcB-TorS-like"/>
    <property type="match status" value="1"/>
</dbReference>
<dbReference type="FunFam" id="3.30.565.10:FF:000010">
    <property type="entry name" value="Sensor histidine kinase RcsC"/>
    <property type="match status" value="1"/>
</dbReference>
<dbReference type="SUPFAM" id="SSF55785">
    <property type="entry name" value="PYP-like sensor domain (PAS domain)"/>
    <property type="match status" value="2"/>
</dbReference>
<gene>
    <name evidence="12" type="ORF">DJ019_11580</name>
</gene>
<feature type="domain" description="Histidine kinase" evidence="8">
    <location>
        <begin position="305"/>
        <end position="523"/>
    </location>
</feature>
<dbReference type="CDD" id="cd17546">
    <property type="entry name" value="REC_hyHK_CKI1_RcsC-like"/>
    <property type="match status" value="1"/>
</dbReference>
<keyword evidence="5" id="KW-0418">Kinase</keyword>
<sequence length="675" mass="72164">MRPSETPALTTGKIEVEPELLERLKLQSAILDSAGYAIIATDPSGVITEFNRAAERMLGYAAEEMIGRYTPEVLHVEAEVIARATQFGAEVGLPVTPDFDTFVVKARLGLPNEHEWTYVRKDGCRLSVLLNITGLKGATGEITGYLGIASDITRRKQADDDLRASEEKLRKLFELSSLGIVLTTFDGRYVEFNDAFCQLTGYAREELLTLDYWTLTPEEYAADEEAQLASLERHGRYGPYYKDYVTKSGVRTPLRLNGMTLTGPDGQRYIWSIVEDISADLEARAELVEARAEAANLAKSEFLANMSHEIRTPLNGVAGVAGALARTPLTGPQREMVSIIESSARTLETLLSDILDLARVEAGKFELRPEPFDLASSVTACAALFDAAAQAKGLDLEVEITPEATGCYVGDAARLRQILSNLLGNALKFTTHGGVRLHVGAAASGRGLEFRVSDTGMGFDAEAKSRLFARFEQADGSITRRFGGSGLGLAISRALADAMGGALDAEAEPGRGATFTLTLDLPRSATPSPQRVEAEFEDDVSVGGLRVLLAEDHPTNRRVVELILGSAGVDLACVENGAEAVEAFAGGGFDMVLMDVQMPVMDGLTAVREIRAREAAAGALRTPIFVLTANAMPEHVSASRAAGADGHISKPINADELLRVVASAAAGARQSGSAV</sequence>
<dbReference type="Pfam" id="PF00072">
    <property type="entry name" value="Response_reg"/>
    <property type="match status" value="1"/>
</dbReference>
<keyword evidence="6" id="KW-0902">Two-component regulatory system</keyword>
<dbReference type="NCBIfam" id="TIGR00229">
    <property type="entry name" value="sensory_box"/>
    <property type="match status" value="2"/>
</dbReference>
<dbReference type="PROSITE" id="PS50112">
    <property type="entry name" value="PAS"/>
    <property type="match status" value="2"/>
</dbReference>
<feature type="domain" description="PAS" evidence="10">
    <location>
        <begin position="165"/>
        <end position="234"/>
    </location>
</feature>
<dbReference type="InterPro" id="IPR004358">
    <property type="entry name" value="Sig_transdc_His_kin-like_C"/>
</dbReference>
<keyword evidence="3 7" id="KW-0597">Phosphoprotein</keyword>
<dbReference type="RefSeq" id="WP_111276188.1">
    <property type="nucleotide sequence ID" value="NZ_QFYS01000004.1"/>
</dbReference>
<dbReference type="EC" id="2.7.13.3" evidence="2"/>
<evidence type="ECO:0000256" key="1">
    <source>
        <dbReference type="ARBA" id="ARBA00000085"/>
    </source>
</evidence>
<dbReference type="PRINTS" id="PR00344">
    <property type="entry name" value="BCTRLSENSOR"/>
</dbReference>
<evidence type="ECO:0000256" key="7">
    <source>
        <dbReference type="PROSITE-ProRule" id="PRU00169"/>
    </source>
</evidence>
<feature type="domain" description="Response regulatory" evidence="9">
    <location>
        <begin position="546"/>
        <end position="665"/>
    </location>
</feature>
<evidence type="ECO:0000313" key="13">
    <source>
        <dbReference type="Proteomes" id="UP000249524"/>
    </source>
</evidence>
<feature type="domain" description="PAC" evidence="11">
    <location>
        <begin position="112"/>
        <end position="164"/>
    </location>
</feature>
<dbReference type="PROSITE" id="PS50109">
    <property type="entry name" value="HIS_KIN"/>
    <property type="match status" value="1"/>
</dbReference>
<dbReference type="Pfam" id="PF00512">
    <property type="entry name" value="HisKA"/>
    <property type="match status" value="1"/>
</dbReference>
<evidence type="ECO:0000313" key="12">
    <source>
        <dbReference type="EMBL" id="RAK65592.1"/>
    </source>
</evidence>
<comment type="catalytic activity">
    <reaction evidence="1">
        <text>ATP + protein L-histidine = ADP + protein N-phospho-L-histidine.</text>
        <dbReference type="EC" id="2.7.13.3"/>
    </reaction>
</comment>
<dbReference type="SUPFAM" id="SSF47384">
    <property type="entry name" value="Homodimeric domain of signal transducing histidine kinase"/>
    <property type="match status" value="1"/>
</dbReference>
<dbReference type="InterPro" id="IPR011006">
    <property type="entry name" value="CheY-like_superfamily"/>
</dbReference>
<dbReference type="EMBL" id="QFYS01000004">
    <property type="protein sequence ID" value="RAK65592.1"/>
    <property type="molecule type" value="Genomic_DNA"/>
</dbReference>
<organism evidence="12 13">
    <name type="scientific">Phenylobacterium kunshanense</name>
    <dbReference type="NCBI Taxonomy" id="1445034"/>
    <lineage>
        <taxon>Bacteria</taxon>
        <taxon>Pseudomonadati</taxon>
        <taxon>Pseudomonadota</taxon>
        <taxon>Alphaproteobacteria</taxon>
        <taxon>Caulobacterales</taxon>
        <taxon>Caulobacteraceae</taxon>
        <taxon>Phenylobacterium</taxon>
    </lineage>
</organism>
<evidence type="ECO:0000259" key="8">
    <source>
        <dbReference type="PROSITE" id="PS50109"/>
    </source>
</evidence>
<dbReference type="PANTHER" id="PTHR43047:SF78">
    <property type="entry name" value="SENSORY_REGULATORY PROTEIN RPFC"/>
    <property type="match status" value="1"/>
</dbReference>
<proteinExistence type="predicted"/>
<dbReference type="GO" id="GO:0000155">
    <property type="term" value="F:phosphorelay sensor kinase activity"/>
    <property type="evidence" value="ECO:0007669"/>
    <property type="project" value="InterPro"/>
</dbReference>
<keyword evidence="4" id="KW-0808">Transferase</keyword>
<dbReference type="InterPro" id="IPR035965">
    <property type="entry name" value="PAS-like_dom_sf"/>
</dbReference>
<dbReference type="AlphaFoldDB" id="A0A328BE27"/>
<evidence type="ECO:0000256" key="4">
    <source>
        <dbReference type="ARBA" id="ARBA00022679"/>
    </source>
</evidence>
<protein>
    <recommendedName>
        <fullName evidence="2">histidine kinase</fullName>
        <ecNumber evidence="2">2.7.13.3</ecNumber>
    </recommendedName>
</protein>
<dbReference type="PROSITE" id="PS50113">
    <property type="entry name" value="PAC"/>
    <property type="match status" value="1"/>
</dbReference>
<evidence type="ECO:0000256" key="5">
    <source>
        <dbReference type="ARBA" id="ARBA00022777"/>
    </source>
</evidence>
<dbReference type="SMART" id="SM00387">
    <property type="entry name" value="HATPase_c"/>
    <property type="match status" value="1"/>
</dbReference>
<dbReference type="CDD" id="cd00082">
    <property type="entry name" value="HisKA"/>
    <property type="match status" value="1"/>
</dbReference>
<dbReference type="SMART" id="SM00086">
    <property type="entry name" value="PAC"/>
    <property type="match status" value="1"/>
</dbReference>
<dbReference type="InterPro" id="IPR005467">
    <property type="entry name" value="His_kinase_dom"/>
</dbReference>
<dbReference type="Gene3D" id="3.30.450.20">
    <property type="entry name" value="PAS domain"/>
    <property type="match status" value="2"/>
</dbReference>
<reference evidence="12 13" key="1">
    <citation type="submission" date="2018-05" db="EMBL/GenBank/DDBJ databases">
        <authorList>
            <person name="Lanie J.A."/>
            <person name="Ng W.-L."/>
            <person name="Kazmierczak K.M."/>
            <person name="Andrzejewski T.M."/>
            <person name="Davidsen T.M."/>
            <person name="Wayne K.J."/>
            <person name="Tettelin H."/>
            <person name="Glass J.I."/>
            <person name="Rusch D."/>
            <person name="Podicherti R."/>
            <person name="Tsui H.-C.T."/>
            <person name="Winkler M.E."/>
        </authorList>
    </citation>
    <scope>NUCLEOTIDE SEQUENCE [LARGE SCALE GENOMIC DNA]</scope>
    <source>
        <strain evidence="12 13">BUT-10</strain>
    </source>
</reference>
<evidence type="ECO:0000259" key="9">
    <source>
        <dbReference type="PROSITE" id="PS50110"/>
    </source>
</evidence>
<dbReference type="OrthoDB" id="9801651at2"/>
<dbReference type="SMART" id="SM00091">
    <property type="entry name" value="PAS"/>
    <property type="match status" value="2"/>
</dbReference>
<name>A0A328BE27_9CAUL</name>
<dbReference type="InterPro" id="IPR013767">
    <property type="entry name" value="PAS_fold"/>
</dbReference>
<evidence type="ECO:0000256" key="2">
    <source>
        <dbReference type="ARBA" id="ARBA00012438"/>
    </source>
</evidence>
<dbReference type="CDD" id="cd00130">
    <property type="entry name" value="PAS"/>
    <property type="match status" value="2"/>
</dbReference>
<dbReference type="InterPro" id="IPR036890">
    <property type="entry name" value="HATPase_C_sf"/>
</dbReference>
<evidence type="ECO:0000259" key="11">
    <source>
        <dbReference type="PROSITE" id="PS50113"/>
    </source>
</evidence>
<dbReference type="PANTHER" id="PTHR43047">
    <property type="entry name" value="TWO-COMPONENT HISTIDINE PROTEIN KINASE"/>
    <property type="match status" value="1"/>
</dbReference>
<evidence type="ECO:0000256" key="3">
    <source>
        <dbReference type="ARBA" id="ARBA00022553"/>
    </source>
</evidence>
<accession>A0A328BE27</accession>
<dbReference type="InterPro" id="IPR000700">
    <property type="entry name" value="PAS-assoc_C"/>
</dbReference>
<dbReference type="Gene3D" id="1.10.287.130">
    <property type="match status" value="1"/>
</dbReference>
<feature type="modified residue" description="4-aspartylphosphate" evidence="7">
    <location>
        <position position="595"/>
    </location>
</feature>
<dbReference type="Proteomes" id="UP000249524">
    <property type="component" value="Unassembled WGS sequence"/>
</dbReference>
<evidence type="ECO:0000259" key="10">
    <source>
        <dbReference type="PROSITE" id="PS50112"/>
    </source>
</evidence>
<dbReference type="Gene3D" id="3.30.565.10">
    <property type="entry name" value="Histidine kinase-like ATPase, C-terminal domain"/>
    <property type="match status" value="1"/>
</dbReference>
<dbReference type="Pfam" id="PF13426">
    <property type="entry name" value="PAS_9"/>
    <property type="match status" value="1"/>
</dbReference>
<dbReference type="InterPro" id="IPR000014">
    <property type="entry name" value="PAS"/>
</dbReference>
<dbReference type="Pfam" id="PF00989">
    <property type="entry name" value="PAS"/>
    <property type="match status" value="1"/>
</dbReference>
<dbReference type="PROSITE" id="PS50110">
    <property type="entry name" value="RESPONSE_REGULATORY"/>
    <property type="match status" value="1"/>
</dbReference>
<dbReference type="SMART" id="SM00448">
    <property type="entry name" value="REC"/>
    <property type="match status" value="1"/>
</dbReference>
<comment type="caution">
    <text evidence="12">The sequence shown here is derived from an EMBL/GenBank/DDBJ whole genome shotgun (WGS) entry which is preliminary data.</text>
</comment>
<feature type="domain" description="PAS" evidence="10">
    <location>
        <begin position="23"/>
        <end position="77"/>
    </location>
</feature>
<dbReference type="Pfam" id="PF02518">
    <property type="entry name" value="HATPase_c"/>
    <property type="match status" value="1"/>
</dbReference>
<dbReference type="GO" id="GO:0006355">
    <property type="term" value="P:regulation of DNA-templated transcription"/>
    <property type="evidence" value="ECO:0007669"/>
    <property type="project" value="InterPro"/>
</dbReference>
<dbReference type="InterPro" id="IPR001789">
    <property type="entry name" value="Sig_transdc_resp-reg_receiver"/>
</dbReference>
<dbReference type="SUPFAM" id="SSF55874">
    <property type="entry name" value="ATPase domain of HSP90 chaperone/DNA topoisomerase II/histidine kinase"/>
    <property type="match status" value="1"/>
</dbReference>
<dbReference type="InterPro" id="IPR003594">
    <property type="entry name" value="HATPase_dom"/>
</dbReference>
<dbReference type="SUPFAM" id="SSF52172">
    <property type="entry name" value="CheY-like"/>
    <property type="match status" value="1"/>
</dbReference>
<dbReference type="InterPro" id="IPR003661">
    <property type="entry name" value="HisK_dim/P_dom"/>
</dbReference>
<dbReference type="InterPro" id="IPR001610">
    <property type="entry name" value="PAC"/>
</dbReference>
<evidence type="ECO:0000256" key="6">
    <source>
        <dbReference type="ARBA" id="ARBA00023012"/>
    </source>
</evidence>